<evidence type="ECO:0000313" key="2">
    <source>
        <dbReference type="EMBL" id="CAA9536410.1"/>
    </source>
</evidence>
<proteinExistence type="predicted"/>
<protein>
    <submittedName>
        <fullName evidence="2">Uncharacterized protein</fullName>
    </submittedName>
</protein>
<feature type="non-terminal residue" evidence="2">
    <location>
        <position position="1"/>
    </location>
</feature>
<name>A0A6J4TZ76_9ACTN</name>
<feature type="non-terminal residue" evidence="2">
    <location>
        <position position="41"/>
    </location>
</feature>
<organism evidence="2">
    <name type="scientific">uncultured Solirubrobacteraceae bacterium</name>
    <dbReference type="NCBI Taxonomy" id="1162706"/>
    <lineage>
        <taxon>Bacteria</taxon>
        <taxon>Bacillati</taxon>
        <taxon>Actinomycetota</taxon>
        <taxon>Thermoleophilia</taxon>
        <taxon>Solirubrobacterales</taxon>
        <taxon>Solirubrobacteraceae</taxon>
        <taxon>environmental samples</taxon>
    </lineage>
</organism>
<dbReference type="AlphaFoldDB" id="A0A6J4TZ76"/>
<evidence type="ECO:0000256" key="1">
    <source>
        <dbReference type="SAM" id="MobiDB-lite"/>
    </source>
</evidence>
<accession>A0A6J4TZ76</accession>
<dbReference type="EMBL" id="CADCVT010000472">
    <property type="protein sequence ID" value="CAA9536410.1"/>
    <property type="molecule type" value="Genomic_DNA"/>
</dbReference>
<reference evidence="2" key="1">
    <citation type="submission" date="2020-02" db="EMBL/GenBank/DDBJ databases">
        <authorList>
            <person name="Meier V. D."/>
        </authorList>
    </citation>
    <scope>NUCLEOTIDE SEQUENCE</scope>
    <source>
        <strain evidence="2">AVDCRST_MAG85</strain>
    </source>
</reference>
<sequence>AARGPVRVGPAPAARTGQWFAAPAGRAVAARRDPRGPAGGG</sequence>
<feature type="region of interest" description="Disordered" evidence="1">
    <location>
        <begin position="1"/>
        <end position="41"/>
    </location>
</feature>
<gene>
    <name evidence="2" type="ORF">AVDCRST_MAG85-4163</name>
</gene>